<organism evidence="2 3">
    <name type="scientific">Mycena alexandri</name>
    <dbReference type="NCBI Taxonomy" id="1745969"/>
    <lineage>
        <taxon>Eukaryota</taxon>
        <taxon>Fungi</taxon>
        <taxon>Dikarya</taxon>
        <taxon>Basidiomycota</taxon>
        <taxon>Agaricomycotina</taxon>
        <taxon>Agaricomycetes</taxon>
        <taxon>Agaricomycetidae</taxon>
        <taxon>Agaricales</taxon>
        <taxon>Marasmiineae</taxon>
        <taxon>Mycenaceae</taxon>
        <taxon>Mycena</taxon>
    </lineage>
</organism>
<name>A0AAD6X1Q9_9AGAR</name>
<evidence type="ECO:0000313" key="2">
    <source>
        <dbReference type="EMBL" id="KAJ7029049.1"/>
    </source>
</evidence>
<proteinExistence type="predicted"/>
<comment type="caution">
    <text evidence="2">The sequence shown here is derived from an EMBL/GenBank/DDBJ whole genome shotgun (WGS) entry which is preliminary data.</text>
</comment>
<sequence length="178" mass="20045">MLRTGQSLLVALGRVGGEWFFLFFVRLLFFLRGVRRRVFAVPGCGRAGGGGGELDVVEADVVPPRVRLRSLEVSPSSSFAPYLRRRRRIFFPEKEGRRLLLFFSLRLCGLCAGASCSFVRVCVAPSVGVLQSYLFLFYFLSFIFLDIPRPPARRPLGTNPLRGLVGCTKEVVRMLRLR</sequence>
<accession>A0AAD6X1Q9</accession>
<feature type="transmembrane region" description="Helical" evidence="1">
    <location>
        <begin position="6"/>
        <end position="29"/>
    </location>
</feature>
<evidence type="ECO:0000313" key="3">
    <source>
        <dbReference type="Proteomes" id="UP001218188"/>
    </source>
</evidence>
<dbReference type="AlphaFoldDB" id="A0AAD6X1Q9"/>
<protein>
    <submittedName>
        <fullName evidence="2">Uncharacterized protein</fullName>
    </submittedName>
</protein>
<dbReference type="EMBL" id="JARJCM010000105">
    <property type="protein sequence ID" value="KAJ7029049.1"/>
    <property type="molecule type" value="Genomic_DNA"/>
</dbReference>
<evidence type="ECO:0000256" key="1">
    <source>
        <dbReference type="SAM" id="Phobius"/>
    </source>
</evidence>
<feature type="transmembrane region" description="Helical" evidence="1">
    <location>
        <begin position="99"/>
        <end position="121"/>
    </location>
</feature>
<keyword evidence="1" id="KW-0472">Membrane</keyword>
<dbReference type="Proteomes" id="UP001218188">
    <property type="component" value="Unassembled WGS sequence"/>
</dbReference>
<feature type="transmembrane region" description="Helical" evidence="1">
    <location>
        <begin position="127"/>
        <end position="145"/>
    </location>
</feature>
<reference evidence="2" key="1">
    <citation type="submission" date="2023-03" db="EMBL/GenBank/DDBJ databases">
        <title>Massive genome expansion in bonnet fungi (Mycena s.s.) driven by repeated elements and novel gene families across ecological guilds.</title>
        <authorList>
            <consortium name="Lawrence Berkeley National Laboratory"/>
            <person name="Harder C.B."/>
            <person name="Miyauchi S."/>
            <person name="Viragh M."/>
            <person name="Kuo A."/>
            <person name="Thoen E."/>
            <person name="Andreopoulos B."/>
            <person name="Lu D."/>
            <person name="Skrede I."/>
            <person name="Drula E."/>
            <person name="Henrissat B."/>
            <person name="Morin E."/>
            <person name="Kohler A."/>
            <person name="Barry K."/>
            <person name="LaButti K."/>
            <person name="Morin E."/>
            <person name="Salamov A."/>
            <person name="Lipzen A."/>
            <person name="Mereny Z."/>
            <person name="Hegedus B."/>
            <person name="Baldrian P."/>
            <person name="Stursova M."/>
            <person name="Weitz H."/>
            <person name="Taylor A."/>
            <person name="Grigoriev I.V."/>
            <person name="Nagy L.G."/>
            <person name="Martin F."/>
            <person name="Kauserud H."/>
        </authorList>
    </citation>
    <scope>NUCLEOTIDE SEQUENCE</scope>
    <source>
        <strain evidence="2">CBHHK200</strain>
    </source>
</reference>
<keyword evidence="1" id="KW-1133">Transmembrane helix</keyword>
<gene>
    <name evidence="2" type="ORF">C8F04DRAFT_46262</name>
</gene>
<keyword evidence="1" id="KW-0812">Transmembrane</keyword>
<keyword evidence="3" id="KW-1185">Reference proteome</keyword>